<evidence type="ECO:0000313" key="7">
    <source>
        <dbReference type="Proteomes" id="UP001345219"/>
    </source>
</evidence>
<evidence type="ECO:0000256" key="5">
    <source>
        <dbReference type="SAM" id="SignalP"/>
    </source>
</evidence>
<evidence type="ECO:0000256" key="1">
    <source>
        <dbReference type="ARBA" id="ARBA00008668"/>
    </source>
</evidence>
<organism evidence="6 7">
    <name type="scientific">Trapa incisa</name>
    <dbReference type="NCBI Taxonomy" id="236973"/>
    <lineage>
        <taxon>Eukaryota</taxon>
        <taxon>Viridiplantae</taxon>
        <taxon>Streptophyta</taxon>
        <taxon>Embryophyta</taxon>
        <taxon>Tracheophyta</taxon>
        <taxon>Spermatophyta</taxon>
        <taxon>Magnoliopsida</taxon>
        <taxon>eudicotyledons</taxon>
        <taxon>Gunneridae</taxon>
        <taxon>Pentapetalae</taxon>
        <taxon>rosids</taxon>
        <taxon>malvids</taxon>
        <taxon>Myrtales</taxon>
        <taxon>Lythraceae</taxon>
        <taxon>Trapa</taxon>
    </lineage>
</organism>
<dbReference type="InterPro" id="IPR001087">
    <property type="entry name" value="GDSL"/>
</dbReference>
<evidence type="ECO:0008006" key="8">
    <source>
        <dbReference type="Google" id="ProtNLM"/>
    </source>
</evidence>
<dbReference type="CDD" id="cd01837">
    <property type="entry name" value="SGNH_plant_lipase_like"/>
    <property type="match status" value="1"/>
</dbReference>
<accession>A0AAN7KWA7</accession>
<comment type="caution">
    <text evidence="6">The sequence shown here is derived from an EMBL/GenBank/DDBJ whole genome shotgun (WGS) entry which is preliminary data.</text>
</comment>
<dbReference type="GO" id="GO:0016788">
    <property type="term" value="F:hydrolase activity, acting on ester bonds"/>
    <property type="evidence" value="ECO:0007669"/>
    <property type="project" value="InterPro"/>
</dbReference>
<proteinExistence type="inferred from homology"/>
<evidence type="ECO:0000313" key="6">
    <source>
        <dbReference type="EMBL" id="KAK4777553.1"/>
    </source>
</evidence>
<keyword evidence="5" id="KW-0732">Signal</keyword>
<dbReference type="Pfam" id="PF00657">
    <property type="entry name" value="Lipase_GDSL"/>
    <property type="match status" value="1"/>
</dbReference>
<protein>
    <recommendedName>
        <fullName evidence="8">GDSL esterase/lipase</fullName>
    </recommendedName>
</protein>
<evidence type="ECO:0000256" key="3">
    <source>
        <dbReference type="ARBA" id="ARBA00022963"/>
    </source>
</evidence>
<feature type="signal peptide" evidence="5">
    <location>
        <begin position="1"/>
        <end position="29"/>
    </location>
</feature>
<keyword evidence="3" id="KW-0442">Lipid degradation</keyword>
<dbReference type="EMBL" id="JAXIOK010000002">
    <property type="protein sequence ID" value="KAK4777553.1"/>
    <property type="molecule type" value="Genomic_DNA"/>
</dbReference>
<keyword evidence="2" id="KW-0378">Hydrolase</keyword>
<gene>
    <name evidence="6" type="ORF">SAY87_017740</name>
</gene>
<dbReference type="InterPro" id="IPR035669">
    <property type="entry name" value="SGNH_plant_lipase-like"/>
</dbReference>
<keyword evidence="4" id="KW-0443">Lipid metabolism</keyword>
<dbReference type="PANTHER" id="PTHR46020:SF32">
    <property type="entry name" value="GDSL ESTERASE_LIPASE"/>
    <property type="match status" value="1"/>
</dbReference>
<keyword evidence="7" id="KW-1185">Reference proteome</keyword>
<dbReference type="GO" id="GO:0016042">
    <property type="term" value="P:lipid catabolic process"/>
    <property type="evidence" value="ECO:0007669"/>
    <property type="project" value="UniProtKB-KW"/>
</dbReference>
<name>A0AAN7KWA7_9MYRT</name>
<evidence type="ECO:0000256" key="4">
    <source>
        <dbReference type="ARBA" id="ARBA00023098"/>
    </source>
</evidence>
<dbReference type="AlphaFoldDB" id="A0AAN7KWA7"/>
<dbReference type="PANTHER" id="PTHR46020">
    <property type="entry name" value="OSJNBB0059K02.9 PROTEIN"/>
    <property type="match status" value="1"/>
</dbReference>
<dbReference type="Gene3D" id="3.40.50.1110">
    <property type="entry name" value="SGNH hydrolase"/>
    <property type="match status" value="1"/>
</dbReference>
<dbReference type="SUPFAM" id="SSF52266">
    <property type="entry name" value="SGNH hydrolase"/>
    <property type="match status" value="1"/>
</dbReference>
<comment type="similarity">
    <text evidence="1">Belongs to the 'GDSL' lipolytic enzyme family.</text>
</comment>
<evidence type="ECO:0000256" key="2">
    <source>
        <dbReference type="ARBA" id="ARBA00022801"/>
    </source>
</evidence>
<dbReference type="InterPro" id="IPR036514">
    <property type="entry name" value="SGNH_hydro_sf"/>
</dbReference>
<sequence>MGFRAPWVSSFGLFLIIIFLFSANGVVEASSRRLLHRHHHGRGLHAAGFRPAKLFVFGDSYADTGNNKMNESSWKVPYGVTFPGKPAGRFSSGRVLTDFLAKSVGLESPVPYQGRNMEDRRFNSGMNFAYGGTGVFDTTVAYPNMTTQIGLFKQLIDDGTFSAADLASSLTLVTLSGNDYSAYTDKNGLIPSALQEFIVSVVSQLGTNLKQLYELGARKVAVAALQPLGCIPRFTAVNSFQKCNDTLNSLVGFHNQLLQKAVSDLNNQTSSSTFVVVDLYTSFMSVLNSTDSTFVDPLKPCCVGVSSGFNCGSVDADGTKKYTVCEAPESAFFWDMAHPTQAGWRAVYTSLSAALEQQL</sequence>
<reference evidence="6 7" key="1">
    <citation type="journal article" date="2023" name="Hortic Res">
        <title>Pangenome of water caltrop reveals structural variations and asymmetric subgenome divergence after allopolyploidization.</title>
        <authorList>
            <person name="Zhang X."/>
            <person name="Chen Y."/>
            <person name="Wang L."/>
            <person name="Yuan Y."/>
            <person name="Fang M."/>
            <person name="Shi L."/>
            <person name="Lu R."/>
            <person name="Comes H.P."/>
            <person name="Ma Y."/>
            <person name="Chen Y."/>
            <person name="Huang G."/>
            <person name="Zhou Y."/>
            <person name="Zheng Z."/>
            <person name="Qiu Y."/>
        </authorList>
    </citation>
    <scope>NUCLEOTIDE SEQUENCE [LARGE SCALE GENOMIC DNA]</scope>
    <source>
        <tissue evidence="6">Roots</tissue>
    </source>
</reference>
<feature type="chain" id="PRO_5042974074" description="GDSL esterase/lipase" evidence="5">
    <location>
        <begin position="30"/>
        <end position="359"/>
    </location>
</feature>
<dbReference type="Proteomes" id="UP001345219">
    <property type="component" value="Chromosome 14"/>
</dbReference>